<evidence type="ECO:0000256" key="2">
    <source>
        <dbReference type="SAM" id="MobiDB-lite"/>
    </source>
</evidence>
<name>A0A4S9MUX9_AURPU</name>
<dbReference type="GO" id="GO:0000287">
    <property type="term" value="F:magnesium ion binding"/>
    <property type="evidence" value="ECO:0007669"/>
    <property type="project" value="TreeGrafter"/>
</dbReference>
<dbReference type="GO" id="GO:0015095">
    <property type="term" value="F:magnesium ion transmembrane transporter activity"/>
    <property type="evidence" value="ECO:0007669"/>
    <property type="project" value="TreeGrafter"/>
</dbReference>
<feature type="region of interest" description="Disordered" evidence="2">
    <location>
        <begin position="16"/>
        <end position="42"/>
    </location>
</feature>
<keyword evidence="3" id="KW-1133">Transmembrane helix</keyword>
<dbReference type="Proteomes" id="UP000308802">
    <property type="component" value="Unassembled WGS sequence"/>
</dbReference>
<dbReference type="GO" id="GO:0015087">
    <property type="term" value="F:cobalt ion transmembrane transporter activity"/>
    <property type="evidence" value="ECO:0007669"/>
    <property type="project" value="TreeGrafter"/>
</dbReference>
<evidence type="ECO:0000256" key="1">
    <source>
        <dbReference type="ARBA" id="ARBA00004651"/>
    </source>
</evidence>
<reference evidence="4 5" key="1">
    <citation type="submission" date="2018-10" db="EMBL/GenBank/DDBJ databases">
        <title>Fifty Aureobasidium pullulans genomes reveal a recombining polyextremotolerant generalist.</title>
        <authorList>
            <person name="Gostincar C."/>
            <person name="Turk M."/>
            <person name="Zajc J."/>
            <person name="Gunde-Cimerman N."/>
        </authorList>
    </citation>
    <scope>NUCLEOTIDE SEQUENCE [LARGE SCALE GENOMIC DNA]</scope>
    <source>
        <strain evidence="4 5">EXF-10659</strain>
    </source>
</reference>
<accession>A0A4S9MUX9</accession>
<evidence type="ECO:0000313" key="5">
    <source>
        <dbReference type="Proteomes" id="UP000308802"/>
    </source>
</evidence>
<protein>
    <recommendedName>
        <fullName evidence="6">Cora-domain-containing protein</fullName>
    </recommendedName>
</protein>
<dbReference type="GO" id="GO:0050897">
    <property type="term" value="F:cobalt ion binding"/>
    <property type="evidence" value="ECO:0007669"/>
    <property type="project" value="TreeGrafter"/>
</dbReference>
<dbReference type="PANTHER" id="PTHR46494:SF1">
    <property type="entry name" value="CORA FAMILY METAL ION TRANSPORTER (EUROFUNG)"/>
    <property type="match status" value="1"/>
</dbReference>
<feature type="transmembrane region" description="Helical" evidence="3">
    <location>
        <begin position="546"/>
        <end position="567"/>
    </location>
</feature>
<feature type="transmembrane region" description="Helical" evidence="3">
    <location>
        <begin position="512"/>
        <end position="534"/>
    </location>
</feature>
<dbReference type="EMBL" id="QZAO01000003">
    <property type="protein sequence ID" value="THW80645.1"/>
    <property type="molecule type" value="Genomic_DNA"/>
</dbReference>
<keyword evidence="3" id="KW-0812">Transmembrane</keyword>
<organism evidence="4 5">
    <name type="scientific">Aureobasidium pullulans</name>
    <name type="common">Black yeast</name>
    <name type="synonym">Pullularia pullulans</name>
    <dbReference type="NCBI Taxonomy" id="5580"/>
    <lineage>
        <taxon>Eukaryota</taxon>
        <taxon>Fungi</taxon>
        <taxon>Dikarya</taxon>
        <taxon>Ascomycota</taxon>
        <taxon>Pezizomycotina</taxon>
        <taxon>Dothideomycetes</taxon>
        <taxon>Dothideomycetidae</taxon>
        <taxon>Dothideales</taxon>
        <taxon>Saccotheciaceae</taxon>
        <taxon>Aureobasidium</taxon>
    </lineage>
</organism>
<sequence>MSHEIQYDFADTLPGMERSDSAFTNQKKPKSEASNYEPLSDRETGFRNLDLPDVLEDSVQQLCTPTARNFIVDFGDEEAWVSFDQPAETINTLLDTPRPSNLHTRWINIWFPFQQRPLLEILAQQYDFSPRLLALMSSDPRRMRQYPSQPIEQRNEAILRRSFEDIEKGLSSSPPPATDTSSLSSSNPARTGNLYDIVDGVWHYTSLDQGRSYLCLGFNSLYNVHAVETGCGVSEESTGTKDAPLPHIKRVWTWLLICADKTVISINEDLYPYSEGRLSHPQQLVMMETRRNLINVFRSLSKVEDSREANPLVLLPIRRRLGDTKEETAHRDKDAPGLLFYYLFENWFNSYSLITRRESRYGMELEKLSLDIDFRQQKEMFSAPKLHHIDLLHGIGNELGALKRHYKSYIRLVDRVTEPQSSTLASRTGSRVPSKASQETFDKLAHQGGQSLMGIGLTSAAIVRFERLRDMISLYALAECKDYLHQKDGLVQMNFQLVAMSQSAGVDRLTRVALLISKATILFLPLTFLTEYVSADLGVTYSVKTYWIAFAVVLTLSWVLLMGFGVLSGTMESWSLFPPLKRAFAKVKNWKRKSD</sequence>
<evidence type="ECO:0000256" key="3">
    <source>
        <dbReference type="SAM" id="Phobius"/>
    </source>
</evidence>
<evidence type="ECO:0008006" key="6">
    <source>
        <dbReference type="Google" id="ProtNLM"/>
    </source>
</evidence>
<keyword evidence="3" id="KW-0472">Membrane</keyword>
<comment type="caution">
    <text evidence="4">The sequence shown here is derived from an EMBL/GenBank/DDBJ whole genome shotgun (WGS) entry which is preliminary data.</text>
</comment>
<dbReference type="PANTHER" id="PTHR46494">
    <property type="entry name" value="CORA FAMILY METAL ION TRANSPORTER (EUROFUNG)"/>
    <property type="match status" value="1"/>
</dbReference>
<feature type="compositionally biased region" description="Low complexity" evidence="2">
    <location>
        <begin position="178"/>
        <end position="187"/>
    </location>
</feature>
<dbReference type="GO" id="GO:0005886">
    <property type="term" value="C:plasma membrane"/>
    <property type="evidence" value="ECO:0007669"/>
    <property type="project" value="UniProtKB-SubCell"/>
</dbReference>
<proteinExistence type="predicted"/>
<dbReference type="AlphaFoldDB" id="A0A4S9MUX9"/>
<feature type="region of interest" description="Disordered" evidence="2">
    <location>
        <begin position="167"/>
        <end position="187"/>
    </location>
</feature>
<comment type="subcellular location">
    <subcellularLocation>
        <location evidence="1">Cell membrane</location>
        <topology evidence="1">Multi-pass membrane protein</topology>
    </subcellularLocation>
</comment>
<gene>
    <name evidence="4" type="ORF">D6D19_00247</name>
</gene>
<evidence type="ECO:0000313" key="4">
    <source>
        <dbReference type="EMBL" id="THW80645.1"/>
    </source>
</evidence>